<name>A0ABM8M037_9BURK</name>
<comment type="caution">
    <text evidence="6">The sequence shown here is derived from an EMBL/GenBank/DDBJ whole genome shotgun (WGS) entry which is preliminary data.</text>
</comment>
<dbReference type="Pfam" id="PF13193">
    <property type="entry name" value="AMP-binding_C"/>
    <property type="match status" value="1"/>
</dbReference>
<keyword evidence="2 6" id="KW-0436">Ligase</keyword>
<feature type="region of interest" description="Disordered" evidence="3">
    <location>
        <begin position="1"/>
        <end position="22"/>
    </location>
</feature>
<evidence type="ECO:0000256" key="2">
    <source>
        <dbReference type="ARBA" id="ARBA00022598"/>
    </source>
</evidence>
<protein>
    <submittedName>
        <fullName evidence="6">2-succinylbenzoate--CoA ligase</fullName>
        <ecNumber evidence="6">6.2.1.26</ecNumber>
    </submittedName>
</protein>
<dbReference type="InterPro" id="IPR045851">
    <property type="entry name" value="AMP-bd_C_sf"/>
</dbReference>
<dbReference type="SUPFAM" id="SSF56801">
    <property type="entry name" value="Acetyl-CoA synthetase-like"/>
    <property type="match status" value="1"/>
</dbReference>
<dbReference type="RefSeq" id="WP_254431193.1">
    <property type="nucleotide sequence ID" value="NZ_CADILJ010000059.1"/>
</dbReference>
<dbReference type="Pfam" id="PF00501">
    <property type="entry name" value="AMP-binding"/>
    <property type="match status" value="1"/>
</dbReference>
<dbReference type="InterPro" id="IPR042099">
    <property type="entry name" value="ANL_N_sf"/>
</dbReference>
<evidence type="ECO:0000259" key="5">
    <source>
        <dbReference type="Pfam" id="PF13193"/>
    </source>
</evidence>
<dbReference type="PANTHER" id="PTHR43201">
    <property type="entry name" value="ACYL-COA SYNTHETASE"/>
    <property type="match status" value="1"/>
</dbReference>
<dbReference type="InterPro" id="IPR020845">
    <property type="entry name" value="AMP-binding_CS"/>
</dbReference>
<dbReference type="Gene3D" id="3.40.50.12780">
    <property type="entry name" value="N-terminal domain of ligase-like"/>
    <property type="match status" value="1"/>
</dbReference>
<dbReference type="InterPro" id="IPR025110">
    <property type="entry name" value="AMP-bd_C"/>
</dbReference>
<keyword evidence="7" id="KW-1185">Reference proteome</keyword>
<evidence type="ECO:0000259" key="4">
    <source>
        <dbReference type="Pfam" id="PF00501"/>
    </source>
</evidence>
<comment type="similarity">
    <text evidence="1">Belongs to the ATP-dependent AMP-binding enzyme family.</text>
</comment>
<dbReference type="InterPro" id="IPR000873">
    <property type="entry name" value="AMP-dep_synth/lig_dom"/>
</dbReference>
<dbReference type="PROSITE" id="PS00455">
    <property type="entry name" value="AMP_BINDING"/>
    <property type="match status" value="1"/>
</dbReference>
<evidence type="ECO:0000313" key="6">
    <source>
        <dbReference type="EMBL" id="CAB3955088.1"/>
    </source>
</evidence>
<dbReference type="EC" id="6.2.1.26" evidence="6"/>
<reference evidence="6 7" key="1">
    <citation type="submission" date="2020-04" db="EMBL/GenBank/DDBJ databases">
        <authorList>
            <person name="De Canck E."/>
        </authorList>
    </citation>
    <scope>NUCLEOTIDE SEQUENCE [LARGE SCALE GENOMIC DNA]</scope>
    <source>
        <strain evidence="6 7">LMG 7053</strain>
    </source>
</reference>
<dbReference type="PANTHER" id="PTHR43201:SF5">
    <property type="entry name" value="MEDIUM-CHAIN ACYL-COA LIGASE ACSF2, MITOCHONDRIAL"/>
    <property type="match status" value="1"/>
</dbReference>
<gene>
    <name evidence="6" type="primary">menE_2</name>
    <name evidence="6" type="ORF">LMG7053_04612</name>
</gene>
<feature type="domain" description="AMP-dependent synthetase/ligase" evidence="4">
    <location>
        <begin position="63"/>
        <end position="456"/>
    </location>
</feature>
<sequence>MTQAPTDRPIDSPIDSPIDAPNAAPLGQPFAAPFPVRTIDDVRRLAARPLAETLTVQSTYEIFRNSAAAFGDRLALTFLRSADPDEPAISWRYNDLLAGIHQTANLLHSLGLGPTDAVGVLLPGCLEYHLALWGGEAAGIVQPLNPLLTDDKLASLLTTAGAKVLIAYGSDTECESWSKALRLRERVPTLRTLLRVAPHDEPPSQRPALPDFALDFNSARADQPSDRLVSGRVIRADDVAAYFHTGGTTGAPKLAIHTHANQVFTAWSAVQLQGAGPGDVVINGYPLFHVAGVLPASLAALSAGVQTVIPTTLLLRNREVLRNYWRLVERHRATSLQGVPTILAALAEIPLDGADISSLRYCRTGAAPLPAELAARFERLFGLHVNESLGMTEMAGITSITPPGSHFPVNCVGFPLPYVQVRVVGLDAPAGQPARDLPPGQAGMLLFKSPNVIPGFLDPEDTARAFTEDGWLISGDVGYLDSEGRLHLQGRAKDLIIRGGHNIDPKTIEDALASHPAVRICAAVGAPDPYAGELPIAFVTLADDAEVSEAELIAYAAAHVDEAPARPKRVIVLEQMPMTNVGKIYKPDLRRLATAVSARAVVERVLEQAGLPPDSPLLRVLSDAQPDVAVEADATTPAPLKEQLREALQRLPVKVALRG</sequence>
<dbReference type="GO" id="GO:0008756">
    <property type="term" value="F:o-succinylbenzoate-CoA ligase activity"/>
    <property type="evidence" value="ECO:0007669"/>
    <property type="project" value="UniProtKB-EC"/>
</dbReference>
<dbReference type="NCBIfam" id="NF005714">
    <property type="entry name" value="PRK07529.1"/>
    <property type="match status" value="1"/>
</dbReference>
<feature type="domain" description="AMP-binding enzyme C-terminal" evidence="5">
    <location>
        <begin position="508"/>
        <end position="583"/>
    </location>
</feature>
<accession>A0ABM8M037</accession>
<evidence type="ECO:0000313" key="7">
    <source>
        <dbReference type="Proteomes" id="UP000494161"/>
    </source>
</evidence>
<dbReference type="GeneID" id="55560421"/>
<evidence type="ECO:0000256" key="3">
    <source>
        <dbReference type="SAM" id="MobiDB-lite"/>
    </source>
</evidence>
<dbReference type="Proteomes" id="UP000494161">
    <property type="component" value="Unassembled WGS sequence"/>
</dbReference>
<dbReference type="Gene3D" id="3.30.300.30">
    <property type="match status" value="1"/>
</dbReference>
<evidence type="ECO:0000256" key="1">
    <source>
        <dbReference type="ARBA" id="ARBA00006432"/>
    </source>
</evidence>
<proteinExistence type="inferred from homology"/>
<organism evidence="6 7">
    <name type="scientific">Achromobacter ruhlandii</name>
    <dbReference type="NCBI Taxonomy" id="72557"/>
    <lineage>
        <taxon>Bacteria</taxon>
        <taxon>Pseudomonadati</taxon>
        <taxon>Pseudomonadota</taxon>
        <taxon>Betaproteobacteria</taxon>
        <taxon>Burkholderiales</taxon>
        <taxon>Alcaligenaceae</taxon>
        <taxon>Achromobacter</taxon>
    </lineage>
</organism>
<dbReference type="EMBL" id="CADILJ010000059">
    <property type="protein sequence ID" value="CAB3955088.1"/>
    <property type="molecule type" value="Genomic_DNA"/>
</dbReference>